<protein>
    <recommendedName>
        <fullName evidence="4">50S ribosomal protein L19</fullName>
    </recommendedName>
</protein>
<dbReference type="NCBIfam" id="TIGR01024">
    <property type="entry name" value="rplS_bact"/>
    <property type="match status" value="1"/>
</dbReference>
<reference evidence="5 6" key="1">
    <citation type="journal article" date="2016" name="Nat. Commun.">
        <title>Thousands of microbial genomes shed light on interconnected biogeochemical processes in an aquifer system.</title>
        <authorList>
            <person name="Anantharaman K."/>
            <person name="Brown C.T."/>
            <person name="Hug L.A."/>
            <person name="Sharon I."/>
            <person name="Castelle C.J."/>
            <person name="Probst A.J."/>
            <person name="Thomas B.C."/>
            <person name="Singh A."/>
            <person name="Wilkins M.J."/>
            <person name="Karaoz U."/>
            <person name="Brodie E.L."/>
            <person name="Williams K.H."/>
            <person name="Hubbard S.S."/>
            <person name="Banfield J.F."/>
        </authorList>
    </citation>
    <scope>NUCLEOTIDE SEQUENCE [LARGE SCALE GENOMIC DNA]</scope>
</reference>
<dbReference type="PANTHER" id="PTHR15680">
    <property type="entry name" value="RIBOSOMAL PROTEIN L19"/>
    <property type="match status" value="1"/>
</dbReference>
<dbReference type="GO" id="GO:0003735">
    <property type="term" value="F:structural constituent of ribosome"/>
    <property type="evidence" value="ECO:0007669"/>
    <property type="project" value="InterPro"/>
</dbReference>
<gene>
    <name evidence="5" type="ORF">A2388_02910</name>
</gene>
<dbReference type="SUPFAM" id="SSF50104">
    <property type="entry name" value="Translation proteins SH3-like domain"/>
    <property type="match status" value="1"/>
</dbReference>
<dbReference type="Gene3D" id="2.30.30.790">
    <property type="match status" value="1"/>
</dbReference>
<dbReference type="InterPro" id="IPR008991">
    <property type="entry name" value="Translation_prot_SH3-like_sf"/>
</dbReference>
<evidence type="ECO:0000256" key="1">
    <source>
        <dbReference type="ARBA" id="ARBA00005781"/>
    </source>
</evidence>
<dbReference type="InterPro" id="IPR038657">
    <property type="entry name" value="Ribosomal_bL19_sf"/>
</dbReference>
<comment type="function">
    <text evidence="4">This protein is located at the 30S-50S ribosomal subunit interface and may play a role in the structure and function of the aminoacyl-tRNA binding site.</text>
</comment>
<dbReference type="PRINTS" id="PR00061">
    <property type="entry name" value="RIBOSOMALL19"/>
</dbReference>
<dbReference type="GO" id="GO:0006412">
    <property type="term" value="P:translation"/>
    <property type="evidence" value="ECO:0007669"/>
    <property type="project" value="InterPro"/>
</dbReference>
<evidence type="ECO:0000256" key="2">
    <source>
        <dbReference type="ARBA" id="ARBA00022980"/>
    </source>
</evidence>
<sequence length="113" mass="12796">MSQENKDKYNSIKPGQVVKVHQKIKELNAKGEEKERIQIFEGVVLAKRGGNGTNSTITVRKVSNGIGVERIFPLQLPTITAIEVVKQLKVRRAKLYYMRDYGKKIKEVATRVA</sequence>
<evidence type="ECO:0000256" key="4">
    <source>
        <dbReference type="RuleBase" id="RU000559"/>
    </source>
</evidence>
<dbReference type="Pfam" id="PF01245">
    <property type="entry name" value="Ribosomal_L19"/>
    <property type="match status" value="1"/>
</dbReference>
<dbReference type="InterPro" id="IPR001857">
    <property type="entry name" value="Ribosomal_bL19"/>
</dbReference>
<accession>A0A1G2Q3S2</accession>
<dbReference type="PIRSF" id="PIRSF002191">
    <property type="entry name" value="Ribosomal_L19"/>
    <property type="match status" value="1"/>
</dbReference>
<comment type="similarity">
    <text evidence="1 4">Belongs to the bacterial ribosomal protein bL19 family.</text>
</comment>
<dbReference type="EMBL" id="MHTC01000022">
    <property type="protein sequence ID" value="OHA55204.1"/>
    <property type="molecule type" value="Genomic_DNA"/>
</dbReference>
<organism evidence="5 6">
    <name type="scientific">Candidatus Veblenbacteria bacterium RIFOXYB1_FULL_43_13</name>
    <dbReference type="NCBI Taxonomy" id="1802426"/>
    <lineage>
        <taxon>Bacteria</taxon>
        <taxon>Candidatus Vebleniibacteriota</taxon>
    </lineage>
</organism>
<evidence type="ECO:0000313" key="5">
    <source>
        <dbReference type="EMBL" id="OHA55204.1"/>
    </source>
</evidence>
<keyword evidence="3 4" id="KW-0687">Ribonucleoprotein</keyword>
<dbReference type="AlphaFoldDB" id="A0A1G2Q3S2"/>
<name>A0A1G2Q3S2_9BACT</name>
<evidence type="ECO:0000256" key="3">
    <source>
        <dbReference type="ARBA" id="ARBA00023274"/>
    </source>
</evidence>
<proteinExistence type="inferred from homology"/>
<comment type="caution">
    <text evidence="5">The sequence shown here is derived from an EMBL/GenBank/DDBJ whole genome shotgun (WGS) entry which is preliminary data.</text>
</comment>
<dbReference type="GO" id="GO:0022625">
    <property type="term" value="C:cytosolic large ribosomal subunit"/>
    <property type="evidence" value="ECO:0007669"/>
    <property type="project" value="TreeGrafter"/>
</dbReference>
<keyword evidence="2 5" id="KW-0689">Ribosomal protein</keyword>
<dbReference type="Proteomes" id="UP000177575">
    <property type="component" value="Unassembled WGS sequence"/>
</dbReference>
<dbReference type="PANTHER" id="PTHR15680:SF9">
    <property type="entry name" value="LARGE RIBOSOMAL SUBUNIT PROTEIN BL19M"/>
    <property type="match status" value="1"/>
</dbReference>
<evidence type="ECO:0000313" key="6">
    <source>
        <dbReference type="Proteomes" id="UP000177575"/>
    </source>
</evidence>